<reference evidence="3 4" key="1">
    <citation type="submission" date="2016-07" db="EMBL/GenBank/DDBJ databases">
        <title>Pervasive Adenine N6-methylation of Active Genes in Fungi.</title>
        <authorList>
            <consortium name="DOE Joint Genome Institute"/>
            <person name="Mondo S.J."/>
            <person name="Dannebaum R.O."/>
            <person name="Kuo R.C."/>
            <person name="Labutti K."/>
            <person name="Haridas S."/>
            <person name="Kuo A."/>
            <person name="Salamov A."/>
            <person name="Ahrendt S.R."/>
            <person name="Lipzen A."/>
            <person name="Sullivan W."/>
            <person name="Andreopoulos W.B."/>
            <person name="Clum A."/>
            <person name="Lindquist E."/>
            <person name="Daum C."/>
            <person name="Ramamoorthy G.K."/>
            <person name="Gryganskyi A."/>
            <person name="Culley D."/>
            <person name="Magnuson J.K."/>
            <person name="James T.Y."/>
            <person name="O'Malley M.A."/>
            <person name="Stajich J.E."/>
            <person name="Spatafora J.W."/>
            <person name="Visel A."/>
            <person name="Grigoriev I.V."/>
        </authorList>
    </citation>
    <scope>NUCLEOTIDE SEQUENCE [LARGE SCALE GENOMIC DNA]</scope>
    <source>
        <strain evidence="3 4">CBS 115471</strain>
    </source>
</reference>
<sequence length="1127" mass="125612">MDKTAAENFFQVEVTRIKKRENKAPQSNQNKDNRNFGQSGQQQQYNQQRPDSNIGPQKTYHEGHRPQNQDSDQQQRHGGSQNPYTRKNQNGSGGVKSRAPNAQNITSTTKGEDQPVQSPGGPGTPSAEDPSIGEAVKSVLDTRIRDPPSTIAHGIYKPQTTFVGPKIPPGGLEVLTNYVKVNKIPKNLFVYSLSYWRPRPGSTNPISFNKHSEIKGAFEALMAADALGLSSMTGWATDYKDLYCIIARQSPTASINAIWDTQTVTYTTQNGTVVDDMRATVTFTKALTGIDEAFKNKELSELSEYIRALNANVAQFVRQYSQASNVPLTQVGANKFFVNGGHNRMNGLWAVRGYFSSIRPGKEGVLLNVNTATSAFLPPILVSEILSIFRTGPVYESQEFVEKTLQNQMVRIIYKRFNSKKNKEKGIDINDEPHRLKQFQSFGLTAQQQRFYQVSKRSDGTFVSDPDDFGTTVWNHFMRNNVNLNGKSFNDLLCVNVGKKINMKEVDRIVGATCPSRKNEVRMRTLCEKGAIWVPACMLEIVPYQPVKGLLSARHTADMIDHALRLPGPNAELIDKEGLNLLGIKVSSAQAAQKKLGTVGFEVDTQLIRLGARTLPVPNLSYRVPWPKESEDLKSVSVRKDQAAWDLKDVRFARSAGMQELHVLGLNGCVRNGNPQERLVKLRNGLLSKLEAHGVGARPGYVSMQTSNDIDTELRNWFKECNPNDSTFILLKVKDYDIYSTIKRAADFRGHHTLCAVAGKIKDGSFAMEQHMSNLALKVNMKLAGDNHHLDSIQLDKLLGAERRSKTIILGADVAHPNPGGANGNPSIACVVGSVDKEFMMYPGSMRLQAGSQEQIDSVHLASMVSERLRAWKAKNNDQLPQNMLFYRDGVSESQFQLCIDSEIPAIKRAYSLLGGDPSTFSLTFLITAKRHHTRFYAVDSKDTYTQKTFNRTTQQSSAIINGNLKPGLLVENVVTNPSPHSFFLQSHCAIKGTARSAHYHVLLDEMALSPTKIPDLTHMLCYAFPRATKGVSYVAPAYIADRLCERGRSYLRVWNKGPGFKGPEDEDKEKGSKASKEEVLAWKREKAMELSRKIDVWGPNYNDDPAKGPVRLNPWHPNLDDGMFWM</sequence>
<evidence type="ECO:0000313" key="3">
    <source>
        <dbReference type="EMBL" id="ORX99403.1"/>
    </source>
</evidence>
<dbReference type="InterPro" id="IPR003165">
    <property type="entry name" value="Piwi"/>
</dbReference>
<dbReference type="SMART" id="SM01163">
    <property type="entry name" value="DUF1785"/>
    <property type="match status" value="1"/>
</dbReference>
<feature type="compositionally biased region" description="Low complexity" evidence="1">
    <location>
        <begin position="38"/>
        <end position="48"/>
    </location>
</feature>
<dbReference type="SUPFAM" id="SSF53098">
    <property type="entry name" value="Ribonuclease H-like"/>
    <property type="match status" value="1"/>
</dbReference>
<dbReference type="AlphaFoldDB" id="A0A1Y1YNJ5"/>
<feature type="compositionally biased region" description="Polar residues" evidence="1">
    <location>
        <begin position="68"/>
        <end position="90"/>
    </location>
</feature>
<protein>
    <submittedName>
        <fullName evidence="3">Piwi domain-domain-containing protein</fullName>
    </submittedName>
</protein>
<dbReference type="Gene3D" id="3.30.420.10">
    <property type="entry name" value="Ribonuclease H-like superfamily/Ribonuclease H"/>
    <property type="match status" value="1"/>
</dbReference>
<dbReference type="InterPro" id="IPR036397">
    <property type="entry name" value="RNaseH_sf"/>
</dbReference>
<organism evidence="3 4">
    <name type="scientific">Clohesyomyces aquaticus</name>
    <dbReference type="NCBI Taxonomy" id="1231657"/>
    <lineage>
        <taxon>Eukaryota</taxon>
        <taxon>Fungi</taxon>
        <taxon>Dikarya</taxon>
        <taxon>Ascomycota</taxon>
        <taxon>Pezizomycotina</taxon>
        <taxon>Dothideomycetes</taxon>
        <taxon>Pleosporomycetidae</taxon>
        <taxon>Pleosporales</taxon>
        <taxon>Lindgomycetaceae</taxon>
        <taxon>Clohesyomyces</taxon>
    </lineage>
</organism>
<evidence type="ECO:0000256" key="1">
    <source>
        <dbReference type="SAM" id="MobiDB-lite"/>
    </source>
</evidence>
<dbReference type="SUPFAM" id="SSF101690">
    <property type="entry name" value="PAZ domain"/>
    <property type="match status" value="1"/>
</dbReference>
<dbReference type="Pfam" id="PF02171">
    <property type="entry name" value="Piwi"/>
    <property type="match status" value="1"/>
</dbReference>
<dbReference type="Pfam" id="PF08699">
    <property type="entry name" value="ArgoL1"/>
    <property type="match status" value="1"/>
</dbReference>
<keyword evidence="4" id="KW-1185">Reference proteome</keyword>
<feature type="compositionally biased region" description="Polar residues" evidence="1">
    <location>
        <begin position="100"/>
        <end position="109"/>
    </location>
</feature>
<dbReference type="InterPro" id="IPR012337">
    <property type="entry name" value="RNaseH-like_sf"/>
</dbReference>
<feature type="region of interest" description="Disordered" evidence="1">
    <location>
        <begin position="1"/>
        <end position="131"/>
    </location>
</feature>
<feature type="domain" description="Piwi" evidence="2">
    <location>
        <begin position="755"/>
        <end position="1053"/>
    </location>
</feature>
<dbReference type="PANTHER" id="PTHR22891">
    <property type="entry name" value="EUKARYOTIC TRANSLATION INITIATION FACTOR 2C"/>
    <property type="match status" value="1"/>
</dbReference>
<dbReference type="GO" id="GO:0003676">
    <property type="term" value="F:nucleic acid binding"/>
    <property type="evidence" value="ECO:0007669"/>
    <property type="project" value="InterPro"/>
</dbReference>
<dbReference type="Gene3D" id="3.40.50.2300">
    <property type="match status" value="1"/>
</dbReference>
<dbReference type="STRING" id="1231657.A0A1Y1YNJ5"/>
<name>A0A1Y1YNJ5_9PLEO</name>
<dbReference type="SMART" id="SM00950">
    <property type="entry name" value="Piwi"/>
    <property type="match status" value="1"/>
</dbReference>
<dbReference type="InterPro" id="IPR036085">
    <property type="entry name" value="PAZ_dom_sf"/>
</dbReference>
<evidence type="ECO:0000313" key="4">
    <source>
        <dbReference type="Proteomes" id="UP000193144"/>
    </source>
</evidence>
<comment type="caution">
    <text evidence="3">The sequence shown here is derived from an EMBL/GenBank/DDBJ whole genome shotgun (WGS) entry which is preliminary data.</text>
</comment>
<evidence type="ECO:0000259" key="2">
    <source>
        <dbReference type="PROSITE" id="PS50822"/>
    </source>
</evidence>
<dbReference type="Proteomes" id="UP000193144">
    <property type="component" value="Unassembled WGS sequence"/>
</dbReference>
<proteinExistence type="predicted"/>
<dbReference type="EMBL" id="MCFA01000198">
    <property type="protein sequence ID" value="ORX99403.1"/>
    <property type="molecule type" value="Genomic_DNA"/>
</dbReference>
<dbReference type="OrthoDB" id="10252740at2759"/>
<gene>
    <name evidence="3" type="ORF">BCR34DRAFT_126774</name>
</gene>
<dbReference type="InterPro" id="IPR014811">
    <property type="entry name" value="ArgoL1"/>
</dbReference>
<dbReference type="PROSITE" id="PS50822">
    <property type="entry name" value="PIWI"/>
    <property type="match status" value="1"/>
</dbReference>
<accession>A0A1Y1YNJ5</accession>